<evidence type="ECO:0000313" key="2">
    <source>
        <dbReference type="Proteomes" id="UP001596118"/>
    </source>
</evidence>
<reference evidence="1 2" key="1">
    <citation type="journal article" date="2019" name="Int. J. Syst. Evol. Microbiol.">
        <title>The Global Catalogue of Microorganisms (GCM) 10K type strain sequencing project: providing services to taxonomists for standard genome sequencing and annotation.</title>
        <authorList>
            <consortium name="The Broad Institute Genomics Platform"/>
            <consortium name="The Broad Institute Genome Sequencing Center for Infectious Disease"/>
            <person name="Wu L."/>
            <person name="Ma J."/>
        </authorList>
    </citation>
    <scope>NUCLEOTIDE SEQUENCE [LARGE SCALE GENOMIC DNA]</scope>
    <source>
        <strain evidence="1 2">CGMCC 1.12124</strain>
    </source>
</reference>
<dbReference type="SUPFAM" id="SSF54285">
    <property type="entry name" value="MoaD/ThiS"/>
    <property type="match status" value="1"/>
</dbReference>
<name>A0ABD5R551_9EURY</name>
<dbReference type="Proteomes" id="UP001596118">
    <property type="component" value="Unassembled WGS sequence"/>
</dbReference>
<organism evidence="1 2">
    <name type="scientific">Halorubrum rubrum</name>
    <dbReference type="NCBI Taxonomy" id="1126240"/>
    <lineage>
        <taxon>Archaea</taxon>
        <taxon>Methanobacteriati</taxon>
        <taxon>Methanobacteriota</taxon>
        <taxon>Stenosarchaea group</taxon>
        <taxon>Halobacteria</taxon>
        <taxon>Halobacteriales</taxon>
        <taxon>Haloferacaceae</taxon>
        <taxon>Halorubrum</taxon>
    </lineage>
</organism>
<gene>
    <name evidence="1" type="ORF">ACFPM1_14810</name>
</gene>
<dbReference type="EMBL" id="JBHSKY010000017">
    <property type="protein sequence ID" value="MFC5280019.1"/>
    <property type="molecule type" value="Genomic_DNA"/>
</dbReference>
<dbReference type="AlphaFoldDB" id="A0ABD5R551"/>
<dbReference type="InterPro" id="IPR053834">
    <property type="entry name" value="SAMP2_halobacteria"/>
</dbReference>
<dbReference type="RefSeq" id="WP_256412537.1">
    <property type="nucleotide sequence ID" value="NZ_JANHDM010000011.1"/>
</dbReference>
<dbReference type="InterPro" id="IPR016155">
    <property type="entry name" value="Mopterin_synth/thiamin_S_b"/>
</dbReference>
<sequence>MDVTVDVVGGDTETYGVDDDATYADLIRAAGFHPQEASVLVDGSPVPGDRPVDADRVRLLRLIQGGSNAARNRRVGP</sequence>
<dbReference type="InterPro" id="IPR053833">
    <property type="entry name" value="SAMP2"/>
</dbReference>
<protein>
    <submittedName>
        <fullName evidence="1">Ubiquitin-like small modifier protein 2</fullName>
    </submittedName>
</protein>
<proteinExistence type="predicted"/>
<dbReference type="Pfam" id="PF21965">
    <property type="entry name" value="SAMP2"/>
    <property type="match status" value="1"/>
</dbReference>
<keyword evidence="2" id="KW-1185">Reference proteome</keyword>
<accession>A0ABD5R551</accession>
<evidence type="ECO:0000313" key="1">
    <source>
        <dbReference type="EMBL" id="MFC5280019.1"/>
    </source>
</evidence>
<comment type="caution">
    <text evidence="1">The sequence shown here is derived from an EMBL/GenBank/DDBJ whole genome shotgun (WGS) entry which is preliminary data.</text>
</comment>
<dbReference type="NCBIfam" id="NF041919">
    <property type="entry name" value="SAMP2"/>
    <property type="match status" value="1"/>
</dbReference>
<dbReference type="InterPro" id="IPR053752">
    <property type="entry name" value="SAM_domain_containing"/>
</dbReference>
<dbReference type="Gene3D" id="4.10.410.50">
    <property type="match status" value="1"/>
</dbReference>